<evidence type="ECO:0000256" key="3">
    <source>
        <dbReference type="ARBA" id="ARBA00023125"/>
    </source>
</evidence>
<dbReference type="GO" id="GO:0005634">
    <property type="term" value="C:nucleus"/>
    <property type="evidence" value="ECO:0007669"/>
    <property type="project" value="UniProtKB-SubCell"/>
</dbReference>
<dbReference type="Pfam" id="PF01429">
    <property type="entry name" value="MBD"/>
    <property type="match status" value="1"/>
</dbReference>
<dbReference type="EMBL" id="JBAMMX010000015">
    <property type="protein sequence ID" value="KAK6926985.1"/>
    <property type="molecule type" value="Genomic_DNA"/>
</dbReference>
<dbReference type="SUPFAM" id="SSF54171">
    <property type="entry name" value="DNA-binding domain"/>
    <property type="match status" value="1"/>
</dbReference>
<proteinExistence type="predicted"/>
<dbReference type="InterPro" id="IPR016177">
    <property type="entry name" value="DNA-bd_dom_sf"/>
</dbReference>
<evidence type="ECO:0000256" key="2">
    <source>
        <dbReference type="ARBA" id="ARBA00023015"/>
    </source>
</evidence>
<keyword evidence="4" id="KW-0804">Transcription</keyword>
<protein>
    <submittedName>
        <fullName evidence="7">Methyl-CpG DNA binding</fullName>
    </submittedName>
</protein>
<evidence type="ECO:0000313" key="7">
    <source>
        <dbReference type="EMBL" id="KAK6926985.1"/>
    </source>
</evidence>
<keyword evidence="8" id="KW-1185">Reference proteome</keyword>
<dbReference type="AlphaFoldDB" id="A0AAN8Z974"/>
<dbReference type="Gene3D" id="3.30.890.10">
    <property type="entry name" value="Methyl-cpg-binding Protein 2, Chain A"/>
    <property type="match status" value="1"/>
</dbReference>
<sequence>MYLVLKMESYGSQNPNASIPPRAHQYVDLTTLDWDIPQEVAGTTTDLPVDDYISNPCISINSVFSSGGGDAALRSTFNDLSNLDTVVPHNVAGTTSNLCMDDHNSTRPVFLGGSSGGLARPTLNDLSNWDGHDIYGNPFSHLSSAVAVGETSRRMLKDVTEAVISELSANNYVFDDGFSSSSSDSSVNLPAQFPAEPVQATTGKGPIRKTKHRAKTYQPPEWLPVGWFFIRTERTTPNRTKTQVDVIFISPKGVRHRSKQDVEKHIQKCPDDHIGDPNVISRETEKTIQLFVLGCRGKSRIIAHSDCKGSRVERLLAEMKP</sequence>
<reference evidence="7 8" key="1">
    <citation type="submission" date="2023-12" db="EMBL/GenBank/DDBJ databases">
        <title>A high-quality genome assembly for Dillenia turbinata (Dilleniales).</title>
        <authorList>
            <person name="Chanderbali A."/>
        </authorList>
    </citation>
    <scope>NUCLEOTIDE SEQUENCE [LARGE SCALE GENOMIC DNA]</scope>
    <source>
        <strain evidence="7">LSX21</strain>
        <tissue evidence="7">Leaf</tissue>
    </source>
</reference>
<accession>A0AAN8Z974</accession>
<dbReference type="InterPro" id="IPR001739">
    <property type="entry name" value="Methyl_CpG_DNA-bd"/>
</dbReference>
<evidence type="ECO:0000256" key="1">
    <source>
        <dbReference type="ARBA" id="ARBA00004123"/>
    </source>
</evidence>
<keyword evidence="3" id="KW-0238">DNA-binding</keyword>
<name>A0AAN8Z974_9MAGN</name>
<evidence type="ECO:0000256" key="4">
    <source>
        <dbReference type="ARBA" id="ARBA00023163"/>
    </source>
</evidence>
<dbReference type="Proteomes" id="UP001370490">
    <property type="component" value="Unassembled WGS sequence"/>
</dbReference>
<comment type="subcellular location">
    <subcellularLocation>
        <location evidence="1">Nucleus</location>
    </subcellularLocation>
</comment>
<evidence type="ECO:0000313" key="8">
    <source>
        <dbReference type="Proteomes" id="UP001370490"/>
    </source>
</evidence>
<keyword evidence="5" id="KW-0539">Nucleus</keyword>
<dbReference type="PROSITE" id="PS50982">
    <property type="entry name" value="MBD"/>
    <property type="match status" value="1"/>
</dbReference>
<feature type="domain" description="MBD" evidence="6">
    <location>
        <begin position="213"/>
        <end position="287"/>
    </location>
</feature>
<evidence type="ECO:0000256" key="5">
    <source>
        <dbReference type="ARBA" id="ARBA00023242"/>
    </source>
</evidence>
<keyword evidence="2" id="KW-0805">Transcription regulation</keyword>
<evidence type="ECO:0000259" key="6">
    <source>
        <dbReference type="PROSITE" id="PS50982"/>
    </source>
</evidence>
<comment type="caution">
    <text evidence="7">The sequence shown here is derived from an EMBL/GenBank/DDBJ whole genome shotgun (WGS) entry which is preliminary data.</text>
</comment>
<gene>
    <name evidence="7" type="ORF">RJ641_008704</name>
</gene>
<dbReference type="GO" id="GO:0003677">
    <property type="term" value="F:DNA binding"/>
    <property type="evidence" value="ECO:0007669"/>
    <property type="project" value="UniProtKB-KW"/>
</dbReference>
<organism evidence="7 8">
    <name type="scientific">Dillenia turbinata</name>
    <dbReference type="NCBI Taxonomy" id="194707"/>
    <lineage>
        <taxon>Eukaryota</taxon>
        <taxon>Viridiplantae</taxon>
        <taxon>Streptophyta</taxon>
        <taxon>Embryophyta</taxon>
        <taxon>Tracheophyta</taxon>
        <taxon>Spermatophyta</taxon>
        <taxon>Magnoliopsida</taxon>
        <taxon>eudicotyledons</taxon>
        <taxon>Gunneridae</taxon>
        <taxon>Pentapetalae</taxon>
        <taxon>Dilleniales</taxon>
        <taxon>Dilleniaceae</taxon>
        <taxon>Dillenia</taxon>
    </lineage>
</organism>